<evidence type="ECO:0000313" key="2">
    <source>
        <dbReference type="EMBL" id="GAU49071.1"/>
    </source>
</evidence>
<proteinExistence type="predicted"/>
<protein>
    <submittedName>
        <fullName evidence="2">Uncharacterized protein</fullName>
    </submittedName>
</protein>
<name>A0A2Z6NXX2_TRISU</name>
<keyword evidence="3" id="KW-1185">Reference proteome</keyword>
<evidence type="ECO:0000256" key="1">
    <source>
        <dbReference type="SAM" id="MobiDB-lite"/>
    </source>
</evidence>
<evidence type="ECO:0000313" key="3">
    <source>
        <dbReference type="Proteomes" id="UP000242715"/>
    </source>
</evidence>
<dbReference type="EMBL" id="DF974513">
    <property type="protein sequence ID" value="GAU49071.1"/>
    <property type="molecule type" value="Genomic_DNA"/>
</dbReference>
<feature type="region of interest" description="Disordered" evidence="1">
    <location>
        <begin position="1"/>
        <end position="20"/>
    </location>
</feature>
<organism evidence="2 3">
    <name type="scientific">Trifolium subterraneum</name>
    <name type="common">Subterranean clover</name>
    <dbReference type="NCBI Taxonomy" id="3900"/>
    <lineage>
        <taxon>Eukaryota</taxon>
        <taxon>Viridiplantae</taxon>
        <taxon>Streptophyta</taxon>
        <taxon>Embryophyta</taxon>
        <taxon>Tracheophyta</taxon>
        <taxon>Spermatophyta</taxon>
        <taxon>Magnoliopsida</taxon>
        <taxon>eudicotyledons</taxon>
        <taxon>Gunneridae</taxon>
        <taxon>Pentapetalae</taxon>
        <taxon>rosids</taxon>
        <taxon>fabids</taxon>
        <taxon>Fabales</taxon>
        <taxon>Fabaceae</taxon>
        <taxon>Papilionoideae</taxon>
        <taxon>50 kb inversion clade</taxon>
        <taxon>NPAAA clade</taxon>
        <taxon>Hologalegina</taxon>
        <taxon>IRL clade</taxon>
        <taxon>Trifolieae</taxon>
        <taxon>Trifolium</taxon>
    </lineage>
</organism>
<accession>A0A2Z6NXX2</accession>
<feature type="compositionally biased region" description="Basic and acidic residues" evidence="1">
    <location>
        <begin position="9"/>
        <end position="20"/>
    </location>
</feature>
<dbReference type="Proteomes" id="UP000242715">
    <property type="component" value="Unassembled WGS sequence"/>
</dbReference>
<reference evidence="3" key="1">
    <citation type="journal article" date="2017" name="Front. Plant Sci.">
        <title>Climate Clever Clovers: New Paradigm to Reduce the Environmental Footprint of Ruminants by Breeding Low Methanogenic Forages Utilizing Haplotype Variation.</title>
        <authorList>
            <person name="Kaur P."/>
            <person name="Appels R."/>
            <person name="Bayer P.E."/>
            <person name="Keeble-Gagnere G."/>
            <person name="Wang J."/>
            <person name="Hirakawa H."/>
            <person name="Shirasawa K."/>
            <person name="Vercoe P."/>
            <person name="Stefanova K."/>
            <person name="Durmic Z."/>
            <person name="Nichols P."/>
            <person name="Revell C."/>
            <person name="Isobe S.N."/>
            <person name="Edwards D."/>
            <person name="Erskine W."/>
        </authorList>
    </citation>
    <scope>NUCLEOTIDE SEQUENCE [LARGE SCALE GENOMIC DNA]</scope>
    <source>
        <strain evidence="3">cv. Daliak</strain>
    </source>
</reference>
<gene>
    <name evidence="2" type="ORF">TSUD_25300</name>
</gene>
<sequence length="62" mass="6942">MGMELGTGEGEREESAGFEKNREVPCCCWVVFLFAGNWRCHCRVTAVLGVHRLNVEVNLSTL</sequence>
<dbReference type="AlphaFoldDB" id="A0A2Z6NXX2"/>